<gene>
    <name evidence="1" type="ORF">AS592_11305</name>
</gene>
<dbReference type="OrthoDB" id="5379188at2"/>
<accession>A0A151CJF4</accession>
<sequence>MSKPRDDFTETTIRTLRERVASRCSNPNCRIVTTGPSTVKDKVNRIGEAAHICAAASGGPRYDENMTSEERKSIDNGIWLCSNCADMIDKDWERYPIELLQQWKKDADEFALNEMGKKLPTVDEPLELLMASMTGTGLQGLPTRLKNISLAASQYLESIDPRLAVNIVFDKNCTTFHFAAKEEPVEMKLSLIPENLESFDEKMNNLFKYGEPLEATVNDFSFFGSEIFDRLKQDGLTNAKISFTPKNVDGKLKLKLTNGGDIYLVDDMVGTIFTGNQNISFQGKLFGDILQFSLRIPLPTGSSMEESNFSFSINFDIWNETDILSLPYFNKVYEFFEKLYSGFYLSGILEIEGEKLLSMNEKRLNDDCSIVEMYSTFKYIYLARKISKYFGKQIIFNRFEFYYDDLKEMENIVHAIEQYSVELKEDDAIKFSITITSDEHLHNMRDHSIRTKPIQMKLEAPDHKVNIFEEEIEIPKIRQIFTYMKLNKAPNFDSKKVGDSVEFEYVPQEGAVYSIGFIKEN</sequence>
<evidence type="ECO:0008006" key="3">
    <source>
        <dbReference type="Google" id="ProtNLM"/>
    </source>
</evidence>
<comment type="caution">
    <text evidence="1">The sequence shown here is derived from an EMBL/GenBank/DDBJ whole genome shotgun (WGS) entry which is preliminary data.</text>
</comment>
<reference evidence="1 2" key="1">
    <citation type="submission" date="2015-11" db="EMBL/GenBank/DDBJ databases">
        <title>Draft genome of Sulfurovum riftiae 1812E, a member of the Epsilonproteobacteria isolated from the tube of the deep-sea hydrothermal vent tubewom Riftia pachyptila.</title>
        <authorList>
            <person name="Vetriani C."/>
            <person name="Giovannelli D."/>
        </authorList>
    </citation>
    <scope>NUCLEOTIDE SEQUENCE [LARGE SCALE GENOMIC DNA]</scope>
    <source>
        <strain evidence="1 2">1812E</strain>
    </source>
</reference>
<dbReference type="AlphaFoldDB" id="A0A151CJF4"/>
<organism evidence="1 2">
    <name type="scientific">Sulfurovum riftiae</name>
    <dbReference type="NCBI Taxonomy" id="1630136"/>
    <lineage>
        <taxon>Bacteria</taxon>
        <taxon>Pseudomonadati</taxon>
        <taxon>Campylobacterota</taxon>
        <taxon>Epsilonproteobacteria</taxon>
        <taxon>Campylobacterales</taxon>
        <taxon>Sulfurovaceae</taxon>
        <taxon>Sulfurovum</taxon>
    </lineage>
</organism>
<dbReference type="RefSeq" id="WP_067328705.1">
    <property type="nucleotide sequence ID" value="NZ_LNKT01000001.1"/>
</dbReference>
<dbReference type="EMBL" id="LNKT01000001">
    <property type="protein sequence ID" value="KYJ87672.1"/>
    <property type="molecule type" value="Genomic_DNA"/>
</dbReference>
<dbReference type="Proteomes" id="UP000075359">
    <property type="component" value="Unassembled WGS sequence"/>
</dbReference>
<keyword evidence="2" id="KW-1185">Reference proteome</keyword>
<evidence type="ECO:0000313" key="2">
    <source>
        <dbReference type="Proteomes" id="UP000075359"/>
    </source>
</evidence>
<name>A0A151CJF4_9BACT</name>
<protein>
    <recommendedName>
        <fullName evidence="3">HNH endonuclease</fullName>
    </recommendedName>
</protein>
<evidence type="ECO:0000313" key="1">
    <source>
        <dbReference type="EMBL" id="KYJ87672.1"/>
    </source>
</evidence>
<proteinExistence type="predicted"/>
<dbReference type="STRING" id="1630136.AS592_11305"/>